<dbReference type="EMBL" id="CAJNNV010014638">
    <property type="protein sequence ID" value="CAE8602766.1"/>
    <property type="molecule type" value="Genomic_DNA"/>
</dbReference>
<dbReference type="OMA" id="GHMNDDH"/>
<feature type="domain" description="CREG-like beta-barrel" evidence="2">
    <location>
        <begin position="109"/>
        <end position="257"/>
    </location>
</feature>
<dbReference type="SUPFAM" id="SSF50475">
    <property type="entry name" value="FMN-binding split barrel"/>
    <property type="match status" value="1"/>
</dbReference>
<feature type="domain" description="DUF2470" evidence="1">
    <location>
        <begin position="270"/>
        <end position="348"/>
    </location>
</feature>
<comment type="caution">
    <text evidence="3">The sequence shown here is derived from an EMBL/GenBank/DDBJ whole genome shotgun (WGS) entry which is preliminary data.</text>
</comment>
<dbReference type="Gene3D" id="2.30.110.10">
    <property type="entry name" value="Electron Transport, Fmn-binding Protein, Chain A"/>
    <property type="match status" value="1"/>
</dbReference>
<dbReference type="PANTHER" id="PTHR13343:SF24">
    <property type="entry name" value="OS07G0573800 PROTEIN"/>
    <property type="match status" value="1"/>
</dbReference>
<evidence type="ECO:0000313" key="4">
    <source>
        <dbReference type="Proteomes" id="UP000654075"/>
    </source>
</evidence>
<organism evidence="3 4">
    <name type="scientific">Polarella glacialis</name>
    <name type="common">Dinoflagellate</name>
    <dbReference type="NCBI Taxonomy" id="89957"/>
    <lineage>
        <taxon>Eukaryota</taxon>
        <taxon>Sar</taxon>
        <taxon>Alveolata</taxon>
        <taxon>Dinophyceae</taxon>
        <taxon>Suessiales</taxon>
        <taxon>Suessiaceae</taxon>
        <taxon>Polarella</taxon>
    </lineage>
</organism>
<dbReference type="InterPro" id="IPR037119">
    <property type="entry name" value="Haem_oxidase_HugZ-like_sf"/>
</dbReference>
<dbReference type="InterPro" id="IPR012349">
    <property type="entry name" value="Split_barrel_FMN-bd"/>
</dbReference>
<dbReference type="InterPro" id="IPR019595">
    <property type="entry name" value="DUF2470"/>
</dbReference>
<dbReference type="Gene3D" id="3.20.180.10">
    <property type="entry name" value="PNP-oxidase-like"/>
    <property type="match status" value="1"/>
</dbReference>
<evidence type="ECO:0008006" key="5">
    <source>
        <dbReference type="Google" id="ProtNLM"/>
    </source>
</evidence>
<proteinExistence type="predicted"/>
<accession>A0A813ENQ3</accession>
<dbReference type="Pfam" id="PF13883">
    <property type="entry name" value="CREG_beta-barrel"/>
    <property type="match status" value="1"/>
</dbReference>
<dbReference type="OrthoDB" id="2138282at2759"/>
<dbReference type="Proteomes" id="UP000654075">
    <property type="component" value="Unassembled WGS sequence"/>
</dbReference>
<gene>
    <name evidence="3" type="ORF">PGLA1383_LOCUS21002</name>
</gene>
<name>A0A813ENQ3_POLGL</name>
<sequence>MSPCSAGSAMRNTTRLRGQVCPRTLRVAGFALSTVAACRWAVTTAFLSWRPSAGSLPSARRGVSEVASRHRFIASEAGHIPNYKGDFQPDEEEQLVQQKLRDHQATAPRLDAATEVRTLVEYNHGWGVMSTNSGSMPGYPSGSVVGFAPDEKGRPLMVFSSMSDHTQDLKKDSRCSITIAAKEFKGAADGRANLIGEATPIESEEERKAAREIYLKKHPKAFWIDFGDFTWYRLEVKQVRFVGGFARAGAISGKDWASAQPDPISAFAGGVAAHMNKDHRSSTVAMVRNYVGIDVDDAEIVSVDSLGMFLQVTRTPKDSDQSQQYKIRLPFIRKLNDRKDAHSVIVEMSQASAEFIPEK</sequence>
<dbReference type="AlphaFoldDB" id="A0A813ENQ3"/>
<keyword evidence="4" id="KW-1185">Reference proteome</keyword>
<evidence type="ECO:0000259" key="1">
    <source>
        <dbReference type="Pfam" id="PF10615"/>
    </source>
</evidence>
<evidence type="ECO:0000313" key="3">
    <source>
        <dbReference type="EMBL" id="CAE8602766.1"/>
    </source>
</evidence>
<dbReference type="Pfam" id="PF10615">
    <property type="entry name" value="DUF2470"/>
    <property type="match status" value="1"/>
</dbReference>
<dbReference type="InterPro" id="IPR055343">
    <property type="entry name" value="CREG_beta-barrel"/>
</dbReference>
<reference evidence="3" key="1">
    <citation type="submission" date="2021-02" db="EMBL/GenBank/DDBJ databases">
        <authorList>
            <person name="Dougan E. K."/>
            <person name="Rhodes N."/>
            <person name="Thang M."/>
            <person name="Chan C."/>
        </authorList>
    </citation>
    <scope>NUCLEOTIDE SEQUENCE</scope>
</reference>
<evidence type="ECO:0000259" key="2">
    <source>
        <dbReference type="Pfam" id="PF13883"/>
    </source>
</evidence>
<protein>
    <recommendedName>
        <fullName evidence="5">DUF2470 domain-containing protein</fullName>
    </recommendedName>
</protein>
<dbReference type="GO" id="GO:0005737">
    <property type="term" value="C:cytoplasm"/>
    <property type="evidence" value="ECO:0007669"/>
    <property type="project" value="UniProtKB-ARBA"/>
</dbReference>
<dbReference type="PANTHER" id="PTHR13343">
    <property type="entry name" value="CREG1 PROTEIN"/>
    <property type="match status" value="1"/>
</dbReference>